<feature type="region of interest" description="Disordered" evidence="1">
    <location>
        <begin position="1"/>
        <end position="22"/>
    </location>
</feature>
<dbReference type="GO" id="GO:0004497">
    <property type="term" value="F:monooxygenase activity"/>
    <property type="evidence" value="ECO:0007669"/>
    <property type="project" value="UniProtKB-KW"/>
</dbReference>
<dbReference type="Gene3D" id="3.30.70.100">
    <property type="match status" value="1"/>
</dbReference>
<dbReference type="Proteomes" id="UP000265614">
    <property type="component" value="Unassembled WGS sequence"/>
</dbReference>
<gene>
    <name evidence="4" type="ORF">D5H78_14240</name>
</gene>
<feature type="domain" description="ABM" evidence="3">
    <location>
        <begin position="16"/>
        <end position="78"/>
    </location>
</feature>
<sequence length="186" mass="20288">MSGADAPTVTTAVTRRSPPDRAPEMSAWVRAGAALAEGFPGFLGFGWVRAGEGSDEWHMLYRFARADQLAAWERSAQRRWWLASAQGIVEETRTERRTGVEGWFDAAPAAGAPAPATTGPPRWKQATVIWCGFFPVSLAANATVGGATAAWPVLWRTLLLTLLLTPVMTYLVLPAVTRALQPWLRR</sequence>
<evidence type="ECO:0000313" key="5">
    <source>
        <dbReference type="Proteomes" id="UP000265614"/>
    </source>
</evidence>
<keyword evidence="4" id="KW-0560">Oxidoreductase</keyword>
<keyword evidence="5" id="KW-1185">Reference proteome</keyword>
<dbReference type="Pfam" id="PF03992">
    <property type="entry name" value="ABM"/>
    <property type="match status" value="1"/>
</dbReference>
<dbReference type="RefSeq" id="WP_119951175.1">
    <property type="nucleotide sequence ID" value="NZ_QZEZ01000007.1"/>
</dbReference>
<accession>A0A3A3ZG48</accession>
<reference evidence="4 5" key="1">
    <citation type="submission" date="2018-09" db="EMBL/GenBank/DDBJ databases">
        <title>YIM 75000 draft genome.</title>
        <authorList>
            <person name="Tang S."/>
            <person name="Feng Y."/>
        </authorList>
    </citation>
    <scope>NUCLEOTIDE SEQUENCE [LARGE SCALE GENOMIC DNA]</scope>
    <source>
        <strain evidence="4 5">YIM 75000</strain>
    </source>
</reference>
<dbReference type="PANTHER" id="PTHR40057">
    <property type="entry name" value="SLR1162 PROTEIN"/>
    <property type="match status" value="1"/>
</dbReference>
<organism evidence="4 5">
    <name type="scientific">Vallicoccus soli</name>
    <dbReference type="NCBI Taxonomy" id="2339232"/>
    <lineage>
        <taxon>Bacteria</taxon>
        <taxon>Bacillati</taxon>
        <taxon>Actinomycetota</taxon>
        <taxon>Actinomycetes</taxon>
        <taxon>Motilibacterales</taxon>
        <taxon>Vallicoccaceae</taxon>
        <taxon>Vallicoccus</taxon>
    </lineage>
</organism>
<dbReference type="PANTHER" id="PTHR40057:SF1">
    <property type="entry name" value="SLR1162 PROTEIN"/>
    <property type="match status" value="1"/>
</dbReference>
<evidence type="ECO:0000259" key="3">
    <source>
        <dbReference type="Pfam" id="PF03992"/>
    </source>
</evidence>
<dbReference type="InterPro" id="IPR011008">
    <property type="entry name" value="Dimeric_a/b-barrel"/>
</dbReference>
<dbReference type="OrthoDB" id="6986893at2"/>
<proteinExistence type="predicted"/>
<name>A0A3A3ZG48_9ACTN</name>
<keyword evidence="2" id="KW-0472">Membrane</keyword>
<dbReference type="InterPro" id="IPR038762">
    <property type="entry name" value="ABM_predict"/>
</dbReference>
<keyword evidence="2" id="KW-0812">Transmembrane</keyword>
<keyword evidence="2" id="KW-1133">Transmembrane helix</keyword>
<evidence type="ECO:0000256" key="2">
    <source>
        <dbReference type="SAM" id="Phobius"/>
    </source>
</evidence>
<evidence type="ECO:0000256" key="1">
    <source>
        <dbReference type="SAM" id="MobiDB-lite"/>
    </source>
</evidence>
<evidence type="ECO:0000313" key="4">
    <source>
        <dbReference type="EMBL" id="RJK94166.1"/>
    </source>
</evidence>
<feature type="transmembrane region" description="Helical" evidence="2">
    <location>
        <begin position="128"/>
        <end position="151"/>
    </location>
</feature>
<dbReference type="SUPFAM" id="SSF54909">
    <property type="entry name" value="Dimeric alpha+beta barrel"/>
    <property type="match status" value="1"/>
</dbReference>
<dbReference type="InterPro" id="IPR007138">
    <property type="entry name" value="ABM_dom"/>
</dbReference>
<feature type="transmembrane region" description="Helical" evidence="2">
    <location>
        <begin position="157"/>
        <end position="176"/>
    </location>
</feature>
<dbReference type="EMBL" id="QZEZ01000007">
    <property type="protein sequence ID" value="RJK94166.1"/>
    <property type="molecule type" value="Genomic_DNA"/>
</dbReference>
<dbReference type="AlphaFoldDB" id="A0A3A3ZG48"/>
<comment type="caution">
    <text evidence="4">The sequence shown here is derived from an EMBL/GenBank/DDBJ whole genome shotgun (WGS) entry which is preliminary data.</text>
</comment>
<keyword evidence="4" id="KW-0503">Monooxygenase</keyword>
<protein>
    <submittedName>
        <fullName evidence="4">Antibiotic biosynthesis monooxygenase</fullName>
    </submittedName>
</protein>